<dbReference type="Proteomes" id="UP001055072">
    <property type="component" value="Unassembled WGS sequence"/>
</dbReference>
<dbReference type="EMBL" id="MU274916">
    <property type="protein sequence ID" value="KAI0087761.1"/>
    <property type="molecule type" value="Genomic_DNA"/>
</dbReference>
<evidence type="ECO:0000313" key="2">
    <source>
        <dbReference type="Proteomes" id="UP001055072"/>
    </source>
</evidence>
<gene>
    <name evidence="1" type="ORF">BDY19DRAFT_953056</name>
</gene>
<sequence>MPTSETITLLFEPTLKVAGETIKGEVHLNFPGLIKDKIDEVYVKLRGSVYTRISARHFDQMEQEQNLRISLIHENLTLWKHVADISSYPPRDSHILIRPFQFTLPSTLLPSCEYGGLDTSVCNVRYFIQVVGQHRGKLRPKTRHFVPLPVLSVHSAGAELREALQLRWGGPWRSVVNEKDVRRGIWGERSHAKMTLVLPQLDIFPVFTSIPYTLTIMTLSKLVKHEDKPTDETPFPLPPRNPHEVSFWLESDVFMKTKSWTAYRNDNFIAHLGGLGPRKGLSKTKDSTVDVELQEKVWIPEGEEKDERGRWKQEVTFRSTLRFDCTPSFESETLNLRYRIKLRVDFPGLGNSLKADFSVPIVSSIFPPSERAWDGPPPELDLPPDYFKAVSWDEDSLDPVGEKE</sequence>
<keyword evidence="2" id="KW-1185">Reference proteome</keyword>
<protein>
    <submittedName>
        <fullName evidence="1">Uncharacterized protein</fullName>
    </submittedName>
</protein>
<organism evidence="1 2">
    <name type="scientific">Irpex rosettiformis</name>
    <dbReference type="NCBI Taxonomy" id="378272"/>
    <lineage>
        <taxon>Eukaryota</taxon>
        <taxon>Fungi</taxon>
        <taxon>Dikarya</taxon>
        <taxon>Basidiomycota</taxon>
        <taxon>Agaricomycotina</taxon>
        <taxon>Agaricomycetes</taxon>
        <taxon>Polyporales</taxon>
        <taxon>Irpicaceae</taxon>
        <taxon>Irpex</taxon>
    </lineage>
</organism>
<proteinExistence type="predicted"/>
<evidence type="ECO:0000313" key="1">
    <source>
        <dbReference type="EMBL" id="KAI0087761.1"/>
    </source>
</evidence>
<comment type="caution">
    <text evidence="1">The sequence shown here is derived from an EMBL/GenBank/DDBJ whole genome shotgun (WGS) entry which is preliminary data.</text>
</comment>
<accession>A0ACB8U0N4</accession>
<name>A0ACB8U0N4_9APHY</name>
<reference evidence="1" key="1">
    <citation type="journal article" date="2021" name="Environ. Microbiol.">
        <title>Gene family expansions and transcriptome signatures uncover fungal adaptations to wood decay.</title>
        <authorList>
            <person name="Hage H."/>
            <person name="Miyauchi S."/>
            <person name="Viragh M."/>
            <person name="Drula E."/>
            <person name="Min B."/>
            <person name="Chaduli D."/>
            <person name="Navarro D."/>
            <person name="Favel A."/>
            <person name="Norest M."/>
            <person name="Lesage-Meessen L."/>
            <person name="Balint B."/>
            <person name="Merenyi Z."/>
            <person name="de Eugenio L."/>
            <person name="Morin E."/>
            <person name="Martinez A.T."/>
            <person name="Baldrian P."/>
            <person name="Stursova M."/>
            <person name="Martinez M.J."/>
            <person name="Novotny C."/>
            <person name="Magnuson J.K."/>
            <person name="Spatafora J.W."/>
            <person name="Maurice S."/>
            <person name="Pangilinan J."/>
            <person name="Andreopoulos W."/>
            <person name="LaButti K."/>
            <person name="Hundley H."/>
            <person name="Na H."/>
            <person name="Kuo A."/>
            <person name="Barry K."/>
            <person name="Lipzen A."/>
            <person name="Henrissat B."/>
            <person name="Riley R."/>
            <person name="Ahrendt S."/>
            <person name="Nagy L.G."/>
            <person name="Grigoriev I.V."/>
            <person name="Martin F."/>
            <person name="Rosso M.N."/>
        </authorList>
    </citation>
    <scope>NUCLEOTIDE SEQUENCE</scope>
    <source>
        <strain evidence="1">CBS 384.51</strain>
    </source>
</reference>